<organism evidence="1 2">
    <name type="scientific">Choristoneura fumiferana</name>
    <name type="common">Spruce budworm moth</name>
    <name type="synonym">Archips fumiferana</name>
    <dbReference type="NCBI Taxonomy" id="7141"/>
    <lineage>
        <taxon>Eukaryota</taxon>
        <taxon>Metazoa</taxon>
        <taxon>Ecdysozoa</taxon>
        <taxon>Arthropoda</taxon>
        <taxon>Hexapoda</taxon>
        <taxon>Insecta</taxon>
        <taxon>Pterygota</taxon>
        <taxon>Neoptera</taxon>
        <taxon>Endopterygota</taxon>
        <taxon>Lepidoptera</taxon>
        <taxon>Glossata</taxon>
        <taxon>Ditrysia</taxon>
        <taxon>Tortricoidea</taxon>
        <taxon>Tortricidae</taxon>
        <taxon>Tortricinae</taxon>
        <taxon>Choristoneura</taxon>
    </lineage>
</organism>
<dbReference type="EMBL" id="CM046109">
    <property type="protein sequence ID" value="KAI8441901.1"/>
    <property type="molecule type" value="Genomic_DNA"/>
</dbReference>
<evidence type="ECO:0000313" key="2">
    <source>
        <dbReference type="Proteomes" id="UP001064048"/>
    </source>
</evidence>
<name>A0ACC0L0L4_CHOFU</name>
<accession>A0ACC0L0L4</accession>
<comment type="caution">
    <text evidence="1">The sequence shown here is derived from an EMBL/GenBank/DDBJ whole genome shotgun (WGS) entry which is preliminary data.</text>
</comment>
<keyword evidence="2" id="KW-1185">Reference proteome</keyword>
<dbReference type="Proteomes" id="UP001064048">
    <property type="component" value="Chromosome 9"/>
</dbReference>
<evidence type="ECO:0000313" key="1">
    <source>
        <dbReference type="EMBL" id="KAI8441901.1"/>
    </source>
</evidence>
<proteinExistence type="predicted"/>
<protein>
    <submittedName>
        <fullName evidence="1">Uncharacterized protein</fullName>
    </submittedName>
</protein>
<gene>
    <name evidence="1" type="ORF">MSG28_005580</name>
</gene>
<reference evidence="1 2" key="1">
    <citation type="journal article" date="2022" name="Genome Biol. Evol.">
        <title>The Spruce Budworm Genome: Reconstructing the Evolutionary History of Antifreeze Proteins.</title>
        <authorList>
            <person name="Beliveau C."/>
            <person name="Gagne P."/>
            <person name="Picq S."/>
            <person name="Vernygora O."/>
            <person name="Keeling C.I."/>
            <person name="Pinkney K."/>
            <person name="Doucet D."/>
            <person name="Wen F."/>
            <person name="Johnston J.S."/>
            <person name="Maaroufi H."/>
            <person name="Boyle B."/>
            <person name="Laroche J."/>
            <person name="Dewar K."/>
            <person name="Juretic N."/>
            <person name="Blackburn G."/>
            <person name="Nisole A."/>
            <person name="Brunet B."/>
            <person name="Brandao M."/>
            <person name="Lumley L."/>
            <person name="Duan J."/>
            <person name="Quan G."/>
            <person name="Lucarotti C.J."/>
            <person name="Roe A.D."/>
            <person name="Sperling F.A.H."/>
            <person name="Levesque R.C."/>
            <person name="Cusson M."/>
        </authorList>
    </citation>
    <scope>NUCLEOTIDE SEQUENCE [LARGE SCALE GENOMIC DNA]</scope>
    <source>
        <strain evidence="1">Glfc:IPQL:Cfum</strain>
    </source>
</reference>
<sequence>MNDFDRSNKVAGVYWLKNPIDKVKIKVHLKPCAGIKMLPKFETYKDNSANKTTQQLENNKLKENEFKWQEKAFCLHEIQRYSNIHNCISDTDMAYHDMMQESEYQPNKIFTYINEDCYLPLPLNKIKKTTSFDILKLNSCFEGMNLNERFFKEDTSSMRHLFRSEESVAMEEKWSAMHVLYDNSEYNEDAQLLLKQETVLLSLYHNVSQNYLIVSPDMNSLDLNPYHLEQDFEYAVDVTFDKGDWWDRHRTEGYGYLPLSLEPGRYSRQLSCSRPEELDSVAAESRRFFVGGCHLIKDLEILAKPQLQDANFKFTNTGTLSLRWSTITQVPLPGFRAASPPGQGHATAVLRGAEAALRQYSRARARLAAATKGLDGLKKLSKKWDKKHKQLLKFVMPPLGRKYYFVTFEIVAAENFDLDNLYIEFNINDANFKFTNTGTLSLRWSTITQVPLPGFRAASPPGQGHATAVLRGAEAALRQYSRARARLAAATKGLDGHKGFPDVQGAGYCVIISSSLVTSRSDGVAPQLAFGGELPRAMSPHVATARLSPPP</sequence>